<gene>
    <name evidence="1" type="ORF">GSPATT00026375001</name>
</gene>
<name>A0EFG1_PARTE</name>
<dbReference type="Proteomes" id="UP000000600">
    <property type="component" value="Unassembled WGS sequence"/>
</dbReference>
<evidence type="ECO:0000313" key="1">
    <source>
        <dbReference type="EMBL" id="CAK94052.1"/>
    </source>
</evidence>
<keyword evidence="2" id="KW-1185">Reference proteome</keyword>
<organism evidence="1 2">
    <name type="scientific">Paramecium tetraurelia</name>
    <dbReference type="NCBI Taxonomy" id="5888"/>
    <lineage>
        <taxon>Eukaryota</taxon>
        <taxon>Sar</taxon>
        <taxon>Alveolata</taxon>
        <taxon>Ciliophora</taxon>
        <taxon>Intramacronucleata</taxon>
        <taxon>Oligohymenophorea</taxon>
        <taxon>Peniculida</taxon>
        <taxon>Parameciidae</taxon>
        <taxon>Paramecium</taxon>
    </lineage>
</organism>
<dbReference type="OrthoDB" id="302851at2759"/>
<sequence length="329" mass="38670">MLVCLNKSSIKSLFRSTNHSCESLTERDRRRSTAENLDINAYLSSLQMMSDRKDVDKRIFKNLILSKTKTKKTPLRQNLFASNSVKELNQSTQQSASRQKPFTRARFASQRSTILGKQAQVQDQYDELNSEKLQMLNESLFKLVGQLLKLRDEMNNNRKFYLQIYKLIGLKKSLSKLLFNLETQTIIEPLTVFHLKQNICIKEHVMDGTTLLSLDTYNFNIIRDINFLTEKIDELQIQTEANGIRQLEHKITDEIYNLKMEQNKMKHKRVLSPKLLFQQRIMRNQLLPEGSMELIEQKFGPFPLIQNKNKIIHNQIQTIINNLNIKFKY</sequence>
<dbReference type="HOGENOM" id="CLU_845847_0_0_1"/>
<dbReference type="OMA" id="NICIKEH"/>
<accession>A0EFG1</accession>
<dbReference type="GeneID" id="5047210"/>
<proteinExistence type="predicted"/>
<protein>
    <submittedName>
        <fullName evidence="1">Uncharacterized protein</fullName>
    </submittedName>
</protein>
<dbReference type="RefSeq" id="XP_001461425.1">
    <property type="nucleotide sequence ID" value="XM_001461388.1"/>
</dbReference>
<reference evidence="1 2" key="1">
    <citation type="journal article" date="2006" name="Nature">
        <title>Global trends of whole-genome duplications revealed by the ciliate Paramecium tetraurelia.</title>
        <authorList>
            <consortium name="Genoscope"/>
            <person name="Aury J.-M."/>
            <person name="Jaillon O."/>
            <person name="Duret L."/>
            <person name="Noel B."/>
            <person name="Jubin C."/>
            <person name="Porcel B.M."/>
            <person name="Segurens B."/>
            <person name="Daubin V."/>
            <person name="Anthouard V."/>
            <person name="Aiach N."/>
            <person name="Arnaiz O."/>
            <person name="Billaut A."/>
            <person name="Beisson J."/>
            <person name="Blanc I."/>
            <person name="Bouhouche K."/>
            <person name="Camara F."/>
            <person name="Duharcourt S."/>
            <person name="Guigo R."/>
            <person name="Gogendeau D."/>
            <person name="Katinka M."/>
            <person name="Keller A.-M."/>
            <person name="Kissmehl R."/>
            <person name="Klotz C."/>
            <person name="Koll F."/>
            <person name="Le Moue A."/>
            <person name="Lepere C."/>
            <person name="Malinsky S."/>
            <person name="Nowacki M."/>
            <person name="Nowak J.K."/>
            <person name="Plattner H."/>
            <person name="Poulain J."/>
            <person name="Ruiz F."/>
            <person name="Serrano V."/>
            <person name="Zagulski M."/>
            <person name="Dessen P."/>
            <person name="Betermier M."/>
            <person name="Weissenbach J."/>
            <person name="Scarpelli C."/>
            <person name="Schachter V."/>
            <person name="Sperling L."/>
            <person name="Meyer E."/>
            <person name="Cohen J."/>
            <person name="Wincker P."/>
        </authorList>
    </citation>
    <scope>NUCLEOTIDE SEQUENCE [LARGE SCALE GENOMIC DNA]</scope>
    <source>
        <strain evidence="1 2">Stock d4-2</strain>
    </source>
</reference>
<dbReference type="KEGG" id="ptm:GSPATT00026375001"/>
<dbReference type="EMBL" id="CT868675">
    <property type="protein sequence ID" value="CAK94052.1"/>
    <property type="molecule type" value="Genomic_DNA"/>
</dbReference>
<evidence type="ECO:0000313" key="2">
    <source>
        <dbReference type="Proteomes" id="UP000000600"/>
    </source>
</evidence>
<dbReference type="InParanoid" id="A0EFG1"/>
<dbReference type="AlphaFoldDB" id="A0EFG1"/>